<dbReference type="SUPFAM" id="SSF46785">
    <property type="entry name" value="Winged helix' DNA-binding domain"/>
    <property type="match status" value="1"/>
</dbReference>
<dbReference type="Gene3D" id="1.20.120.530">
    <property type="entry name" value="GntR ligand-binding domain-like"/>
    <property type="match status" value="1"/>
</dbReference>
<dbReference type="CDD" id="cd07377">
    <property type="entry name" value="WHTH_GntR"/>
    <property type="match status" value="1"/>
</dbReference>
<name>A0ABR4RDG8_BORBO</name>
<evidence type="ECO:0000256" key="1">
    <source>
        <dbReference type="ARBA" id="ARBA00023015"/>
    </source>
</evidence>
<gene>
    <name evidence="5" type="ORF">L490_2542</name>
</gene>
<dbReference type="PANTHER" id="PTHR43537:SF24">
    <property type="entry name" value="GLUCONATE OPERON TRANSCRIPTIONAL REPRESSOR"/>
    <property type="match status" value="1"/>
</dbReference>
<feature type="domain" description="HTH gntR-type" evidence="4">
    <location>
        <begin position="24"/>
        <end position="91"/>
    </location>
</feature>
<dbReference type="EMBL" id="JGWH01000103">
    <property type="protein sequence ID" value="KCV34317.1"/>
    <property type="molecule type" value="Genomic_DNA"/>
</dbReference>
<protein>
    <submittedName>
        <fullName evidence="5">FCD domain protein</fullName>
    </submittedName>
</protein>
<evidence type="ECO:0000259" key="4">
    <source>
        <dbReference type="PROSITE" id="PS50949"/>
    </source>
</evidence>
<dbReference type="SMART" id="SM00895">
    <property type="entry name" value="FCD"/>
    <property type="match status" value="1"/>
</dbReference>
<accession>A0ABR4RDG8</accession>
<keyword evidence="1" id="KW-0805">Transcription regulation</keyword>
<keyword evidence="2" id="KW-0238">DNA-binding</keyword>
<dbReference type="Gene3D" id="1.10.10.10">
    <property type="entry name" value="Winged helix-like DNA-binding domain superfamily/Winged helix DNA-binding domain"/>
    <property type="match status" value="1"/>
</dbReference>
<dbReference type="Pfam" id="PF07729">
    <property type="entry name" value="FCD"/>
    <property type="match status" value="1"/>
</dbReference>
<comment type="caution">
    <text evidence="5">The sequence shown here is derived from an EMBL/GenBank/DDBJ whole genome shotgun (WGS) entry which is preliminary data.</text>
</comment>
<keyword evidence="6" id="KW-1185">Reference proteome</keyword>
<dbReference type="InterPro" id="IPR000524">
    <property type="entry name" value="Tscrpt_reg_HTH_GntR"/>
</dbReference>
<evidence type="ECO:0000256" key="3">
    <source>
        <dbReference type="ARBA" id="ARBA00023163"/>
    </source>
</evidence>
<dbReference type="SUPFAM" id="SSF48008">
    <property type="entry name" value="GntR ligand-binding domain-like"/>
    <property type="match status" value="1"/>
</dbReference>
<dbReference type="InterPro" id="IPR036390">
    <property type="entry name" value="WH_DNA-bd_sf"/>
</dbReference>
<evidence type="ECO:0000256" key="2">
    <source>
        <dbReference type="ARBA" id="ARBA00023125"/>
    </source>
</evidence>
<dbReference type="InterPro" id="IPR036388">
    <property type="entry name" value="WH-like_DNA-bd_sf"/>
</dbReference>
<dbReference type="SMART" id="SM00345">
    <property type="entry name" value="HTH_GNTR"/>
    <property type="match status" value="1"/>
</dbReference>
<organism evidence="5 6">
    <name type="scientific">Bordetella bronchiseptica 00-P-2796</name>
    <dbReference type="NCBI Taxonomy" id="1331199"/>
    <lineage>
        <taxon>Bacteria</taxon>
        <taxon>Pseudomonadati</taxon>
        <taxon>Pseudomonadota</taxon>
        <taxon>Betaproteobacteria</taxon>
        <taxon>Burkholderiales</taxon>
        <taxon>Alcaligenaceae</taxon>
        <taxon>Bordetella</taxon>
    </lineage>
</organism>
<reference evidence="5 6" key="1">
    <citation type="submission" date="2014-03" db="EMBL/GenBank/DDBJ databases">
        <title>Genome sequence of Bordetella bronchiseptica.</title>
        <authorList>
            <person name="Harvill E."/>
            <person name="Goodfield L.L."/>
            <person name="Ivanov Y.V."/>
            <person name="Meyer J.A."/>
            <person name="Muse S.J."/>
            <person name="Jacobs N."/>
            <person name="Bendor L."/>
            <person name="Smallridge W.E."/>
            <person name="Brinkac L.M."/>
            <person name="Sanka R."/>
            <person name="Kim M."/>
            <person name="Losada L."/>
        </authorList>
    </citation>
    <scope>NUCLEOTIDE SEQUENCE [LARGE SCALE GENOMIC DNA]</scope>
    <source>
        <strain evidence="5 6">00-P-2796</strain>
    </source>
</reference>
<dbReference type="PROSITE" id="PS50949">
    <property type="entry name" value="HTH_GNTR"/>
    <property type="match status" value="1"/>
</dbReference>
<proteinExistence type="predicted"/>
<keyword evidence="3" id="KW-0804">Transcription</keyword>
<evidence type="ECO:0000313" key="5">
    <source>
        <dbReference type="EMBL" id="KCV34317.1"/>
    </source>
</evidence>
<dbReference type="Pfam" id="PF00392">
    <property type="entry name" value="GntR"/>
    <property type="match status" value="1"/>
</dbReference>
<sequence length="246" mass="27062">MGAACATIAALLVSHIMKNAKNGRTLNAEVYAQLRAQILTGQFMPRQRLKVSQLSEQHGVSLNVVREALNRLAGEQLVELQPQFGFAVRGLSAEDLVDLFEQRGVVESLALRQSIARGDLNWQSDVVAAHHRLGGTAVVSPDDPQKLNPEWLARHEEFNLVMMRACGSPRLLQIVRQLAEASAIYQRALLPLAAVAAELETEHDDLLQRILDGDADGAVRVLLKHMEQTRDAMLPFLVQQEVAGQA</sequence>
<dbReference type="Proteomes" id="UP000025756">
    <property type="component" value="Unassembled WGS sequence"/>
</dbReference>
<dbReference type="InterPro" id="IPR008920">
    <property type="entry name" value="TF_FadR/GntR_C"/>
</dbReference>
<evidence type="ECO:0000313" key="6">
    <source>
        <dbReference type="Proteomes" id="UP000025756"/>
    </source>
</evidence>
<dbReference type="PANTHER" id="PTHR43537">
    <property type="entry name" value="TRANSCRIPTIONAL REGULATOR, GNTR FAMILY"/>
    <property type="match status" value="1"/>
</dbReference>
<dbReference type="InterPro" id="IPR011711">
    <property type="entry name" value="GntR_C"/>
</dbReference>